<reference evidence="2" key="1">
    <citation type="submission" date="2020-03" db="EMBL/GenBank/DDBJ databases">
        <title>A high-quality chromosome-level genome assembly of a woody plant with both climbing and erect habits, Rhamnella rubrinervis.</title>
        <authorList>
            <person name="Lu Z."/>
            <person name="Yang Y."/>
            <person name="Zhu X."/>
            <person name="Sun Y."/>
        </authorList>
    </citation>
    <scope>NUCLEOTIDE SEQUENCE</scope>
    <source>
        <strain evidence="2">BYM</strain>
        <tissue evidence="2">Leaf</tissue>
    </source>
</reference>
<dbReference type="AlphaFoldDB" id="A0A8K0H8H7"/>
<keyword evidence="3" id="KW-1185">Reference proteome</keyword>
<gene>
    <name evidence="2" type="ORF">FNV43_RR12729</name>
</gene>
<sequence>MRRWRYNEIFREYWILAGVVAWCSHMGGGVAVNNDDVTLTSTWNGMEDVGLGGPSSLLGLLEEANKSGPRGFVSTLRMVMEGWGGSDLVGGGPYHHELRLGSSLSCTVDGGKYGVCHMYVR</sequence>
<protein>
    <submittedName>
        <fullName evidence="2">Uncharacterized protein</fullName>
    </submittedName>
</protein>
<accession>A0A8K0H8H7</accession>
<evidence type="ECO:0000313" key="2">
    <source>
        <dbReference type="EMBL" id="KAF3447543.1"/>
    </source>
</evidence>
<evidence type="ECO:0000256" key="1">
    <source>
        <dbReference type="SAM" id="Phobius"/>
    </source>
</evidence>
<comment type="caution">
    <text evidence="2">The sequence shown here is derived from an EMBL/GenBank/DDBJ whole genome shotgun (WGS) entry which is preliminary data.</text>
</comment>
<name>A0A8K0H8H7_9ROSA</name>
<organism evidence="2 3">
    <name type="scientific">Rhamnella rubrinervis</name>
    <dbReference type="NCBI Taxonomy" id="2594499"/>
    <lineage>
        <taxon>Eukaryota</taxon>
        <taxon>Viridiplantae</taxon>
        <taxon>Streptophyta</taxon>
        <taxon>Embryophyta</taxon>
        <taxon>Tracheophyta</taxon>
        <taxon>Spermatophyta</taxon>
        <taxon>Magnoliopsida</taxon>
        <taxon>eudicotyledons</taxon>
        <taxon>Gunneridae</taxon>
        <taxon>Pentapetalae</taxon>
        <taxon>rosids</taxon>
        <taxon>fabids</taxon>
        <taxon>Rosales</taxon>
        <taxon>Rhamnaceae</taxon>
        <taxon>rhamnoid group</taxon>
        <taxon>Rhamneae</taxon>
        <taxon>Rhamnella</taxon>
    </lineage>
</organism>
<feature type="transmembrane region" description="Helical" evidence="1">
    <location>
        <begin position="12"/>
        <end position="32"/>
    </location>
</feature>
<keyword evidence="1" id="KW-0812">Transmembrane</keyword>
<evidence type="ECO:0000313" key="3">
    <source>
        <dbReference type="Proteomes" id="UP000796880"/>
    </source>
</evidence>
<dbReference type="EMBL" id="VOIH02000005">
    <property type="protein sequence ID" value="KAF3447543.1"/>
    <property type="molecule type" value="Genomic_DNA"/>
</dbReference>
<dbReference type="Proteomes" id="UP000796880">
    <property type="component" value="Unassembled WGS sequence"/>
</dbReference>
<keyword evidence="1" id="KW-1133">Transmembrane helix</keyword>
<keyword evidence="1" id="KW-0472">Membrane</keyword>
<proteinExistence type="predicted"/>